<protein>
    <submittedName>
        <fullName evidence="1">Uncharacterized protein</fullName>
    </submittedName>
</protein>
<dbReference type="STRING" id="1235591.CAK95_22130"/>
<dbReference type="AlphaFoldDB" id="A0A1W6ZVV3"/>
<dbReference type="KEGG" id="psin:CAK95_22130"/>
<dbReference type="Pfam" id="PF13787">
    <property type="entry name" value="HXXEE"/>
    <property type="match status" value="1"/>
</dbReference>
<dbReference type="OrthoDB" id="285799at2"/>
<dbReference type="InterPro" id="IPR025671">
    <property type="entry name" value="HXXEE"/>
</dbReference>
<dbReference type="EMBL" id="CP021112">
    <property type="protein sequence ID" value="ARQ01502.1"/>
    <property type="molecule type" value="Genomic_DNA"/>
</dbReference>
<gene>
    <name evidence="1" type="ORF">CAK95_22130</name>
</gene>
<name>A0A1W6ZVV3_9HYPH</name>
<keyword evidence="2" id="KW-1185">Reference proteome</keyword>
<dbReference type="RefSeq" id="WP_086089893.1">
    <property type="nucleotide sequence ID" value="NZ_CP021112.1"/>
</dbReference>
<sequence>MHPLSYTSANWQKWLPALAAIGAVLWLILFRSDPTSERALFAALLVIYMVHQTEEHLWPGGFRQFANAHVFKSGNDDWPVDEGGVALINIGYVWLPVALAALFPGPLRWIGLGWVGVTLINAVIHIVTSIRFRIYNPGLITSIVLFLPFTIWVLTREVSAGTLSGLQVVLVLVLGVVLHIPVAALFVVPFRRARDKTRSA</sequence>
<proteinExistence type="predicted"/>
<accession>A0A1W6ZVV3</accession>
<reference evidence="1 2" key="1">
    <citation type="submission" date="2017-05" db="EMBL/GenBank/DDBJ databases">
        <title>Full genome sequence of Pseudorhodoplanes sinuspersici.</title>
        <authorList>
            <person name="Dastgheib S.M.M."/>
            <person name="Shavandi M."/>
            <person name="Tirandaz H."/>
        </authorList>
    </citation>
    <scope>NUCLEOTIDE SEQUENCE [LARGE SCALE GENOMIC DNA]</scope>
    <source>
        <strain evidence="1 2">RIPI110</strain>
    </source>
</reference>
<evidence type="ECO:0000313" key="1">
    <source>
        <dbReference type="EMBL" id="ARQ01502.1"/>
    </source>
</evidence>
<evidence type="ECO:0000313" key="2">
    <source>
        <dbReference type="Proteomes" id="UP000194137"/>
    </source>
</evidence>
<organism evidence="1 2">
    <name type="scientific">Pseudorhodoplanes sinuspersici</name>
    <dbReference type="NCBI Taxonomy" id="1235591"/>
    <lineage>
        <taxon>Bacteria</taxon>
        <taxon>Pseudomonadati</taxon>
        <taxon>Pseudomonadota</taxon>
        <taxon>Alphaproteobacteria</taxon>
        <taxon>Hyphomicrobiales</taxon>
        <taxon>Pseudorhodoplanes</taxon>
    </lineage>
</organism>
<dbReference type="Proteomes" id="UP000194137">
    <property type="component" value="Chromosome"/>
</dbReference>